<protein>
    <recommendedName>
        <fullName evidence="4">Lipocalin-like domain-containing protein</fullName>
    </recommendedName>
</protein>
<dbReference type="Proteomes" id="UP000032266">
    <property type="component" value="Chromosome"/>
</dbReference>
<reference evidence="2 3" key="1">
    <citation type="submission" date="2014-01" db="EMBL/GenBank/DDBJ databases">
        <title>Full genme sequencing of cellulolytic bacterium Gynuella sunshinyii YC6258T gen. nov., sp. nov.</title>
        <authorList>
            <person name="Khan H."/>
            <person name="Chung E.J."/>
            <person name="Chung Y.R."/>
        </authorList>
    </citation>
    <scope>NUCLEOTIDE SEQUENCE [LARGE SCALE GENOMIC DNA]</scope>
    <source>
        <strain evidence="2 3">YC6258</strain>
    </source>
</reference>
<dbReference type="PROSITE" id="PS51257">
    <property type="entry name" value="PROKAR_LIPOPROTEIN"/>
    <property type="match status" value="1"/>
</dbReference>
<accession>A0A0C5VCA4</accession>
<sequence>MKKLNVMLLAVLSVSCATQNTKMDSDEQYRNLIVGTWSCPMSSVEDGVKMDMDIKTIYKSDGTSQASGTFIVDSPMASNAEFQFTATGSWRIEQQSVFDVTTSMHFTSNTHPEMAEHFNRADLATLNEEEESEIVELDKRHFRFRSEEETYECIRLQ</sequence>
<gene>
    <name evidence="2" type="ORF">YC6258_04948</name>
</gene>
<dbReference type="EMBL" id="CP007142">
    <property type="protein sequence ID" value="AJQ96980.1"/>
    <property type="molecule type" value="Genomic_DNA"/>
</dbReference>
<evidence type="ECO:0000313" key="3">
    <source>
        <dbReference type="Proteomes" id="UP000032266"/>
    </source>
</evidence>
<keyword evidence="1" id="KW-0732">Signal</keyword>
<evidence type="ECO:0000313" key="2">
    <source>
        <dbReference type="EMBL" id="AJQ96980.1"/>
    </source>
</evidence>
<dbReference type="HOGENOM" id="CLU_1675445_0_0_6"/>
<dbReference type="STRING" id="1445510.YC6258_04948"/>
<proteinExistence type="predicted"/>
<evidence type="ECO:0008006" key="4">
    <source>
        <dbReference type="Google" id="ProtNLM"/>
    </source>
</evidence>
<keyword evidence="3" id="KW-1185">Reference proteome</keyword>
<dbReference type="RefSeq" id="WP_044618860.1">
    <property type="nucleotide sequence ID" value="NZ_CP007142.1"/>
</dbReference>
<evidence type="ECO:0000256" key="1">
    <source>
        <dbReference type="SAM" id="SignalP"/>
    </source>
</evidence>
<dbReference type="KEGG" id="gsn:YC6258_04948"/>
<feature type="chain" id="PRO_5002183507" description="Lipocalin-like domain-containing protein" evidence="1">
    <location>
        <begin position="20"/>
        <end position="157"/>
    </location>
</feature>
<feature type="signal peptide" evidence="1">
    <location>
        <begin position="1"/>
        <end position="19"/>
    </location>
</feature>
<name>A0A0C5VCA4_9GAMM</name>
<organism evidence="2 3">
    <name type="scientific">Gynuella sunshinyii YC6258</name>
    <dbReference type="NCBI Taxonomy" id="1445510"/>
    <lineage>
        <taxon>Bacteria</taxon>
        <taxon>Pseudomonadati</taxon>
        <taxon>Pseudomonadota</taxon>
        <taxon>Gammaproteobacteria</taxon>
        <taxon>Oceanospirillales</taxon>
        <taxon>Saccharospirillaceae</taxon>
        <taxon>Gynuella</taxon>
    </lineage>
</organism>
<dbReference type="AlphaFoldDB" id="A0A0C5VCA4"/>